<evidence type="ECO:0000313" key="1">
    <source>
        <dbReference type="EMBL" id="SUH37668.1"/>
    </source>
</evidence>
<sequence>MKLQSRVVSVAFRAAAIKTFGTLWIKFRFTLQTRHQIRVSDVIATKRHGVNQPFFDQIFRFFWRIAPAPMMGPWKRARTFSRNASLYGSPPAQSGSDICR</sequence>
<protein>
    <submittedName>
        <fullName evidence="1">Uncharacterized protein</fullName>
    </submittedName>
</protein>
<gene>
    <name evidence="1" type="ORF">NCTC8261_03967</name>
</gene>
<accession>A0A379WVL8</accession>
<dbReference type="Proteomes" id="UP000254712">
    <property type="component" value="Unassembled WGS sequence"/>
</dbReference>
<organism evidence="1 2">
    <name type="scientific">Salmonella enterica I</name>
    <dbReference type="NCBI Taxonomy" id="59201"/>
    <lineage>
        <taxon>Bacteria</taxon>
        <taxon>Pseudomonadati</taxon>
        <taxon>Pseudomonadota</taxon>
        <taxon>Gammaproteobacteria</taxon>
        <taxon>Enterobacterales</taxon>
        <taxon>Enterobacteriaceae</taxon>
        <taxon>Salmonella</taxon>
    </lineage>
</organism>
<reference evidence="1 2" key="1">
    <citation type="submission" date="2018-06" db="EMBL/GenBank/DDBJ databases">
        <authorList>
            <consortium name="Pathogen Informatics"/>
            <person name="Doyle S."/>
        </authorList>
    </citation>
    <scope>NUCLEOTIDE SEQUENCE [LARGE SCALE GENOMIC DNA]</scope>
    <source>
        <strain evidence="1 2">NCTC8261</strain>
    </source>
</reference>
<name>A0A379WVL8_SALET</name>
<proteinExistence type="predicted"/>
<evidence type="ECO:0000313" key="2">
    <source>
        <dbReference type="Proteomes" id="UP000254712"/>
    </source>
</evidence>
<dbReference type="AlphaFoldDB" id="A0A379WVL8"/>
<dbReference type="EMBL" id="UGXT01000002">
    <property type="protein sequence ID" value="SUH37668.1"/>
    <property type="molecule type" value="Genomic_DNA"/>
</dbReference>